<dbReference type="PROSITE" id="PS01278">
    <property type="entry name" value="MTTASE_RADICAL"/>
    <property type="match status" value="1"/>
</dbReference>
<dbReference type="CDD" id="cd01335">
    <property type="entry name" value="Radical_SAM"/>
    <property type="match status" value="1"/>
</dbReference>
<name>S3K4H7_TREMA</name>
<dbReference type="Gene3D" id="3.80.30.20">
    <property type="entry name" value="tm_1862 like domain"/>
    <property type="match status" value="1"/>
</dbReference>
<keyword evidence="7" id="KW-0411">Iron-sulfur</keyword>
<dbReference type="SMART" id="SM00729">
    <property type="entry name" value="Elp3"/>
    <property type="match status" value="1"/>
</dbReference>
<keyword evidence="3" id="KW-0808">Transferase</keyword>
<dbReference type="InterPro" id="IPR006638">
    <property type="entry name" value="Elp3/MiaA/NifB-like_rSAM"/>
</dbReference>
<dbReference type="InterPro" id="IPR020612">
    <property type="entry name" value="Methylthiotransferase_CS"/>
</dbReference>
<keyword evidence="11" id="KW-1185">Reference proteome</keyword>
<evidence type="ECO:0000256" key="5">
    <source>
        <dbReference type="ARBA" id="ARBA00022723"/>
    </source>
</evidence>
<dbReference type="RefSeq" id="WP_016524742.1">
    <property type="nucleotide sequence ID" value="NZ_KE332518.1"/>
</dbReference>
<keyword evidence="2" id="KW-0004">4Fe-4S</keyword>
<evidence type="ECO:0000259" key="9">
    <source>
        <dbReference type="PROSITE" id="PS51918"/>
    </source>
</evidence>
<evidence type="ECO:0000256" key="3">
    <source>
        <dbReference type="ARBA" id="ARBA00022679"/>
    </source>
</evidence>
<dbReference type="Gene3D" id="3.40.50.12160">
    <property type="entry name" value="Methylthiotransferase, N-terminal domain"/>
    <property type="match status" value="1"/>
</dbReference>
<dbReference type="InterPro" id="IPR007197">
    <property type="entry name" value="rSAM"/>
</dbReference>
<evidence type="ECO:0000256" key="7">
    <source>
        <dbReference type="ARBA" id="ARBA00023014"/>
    </source>
</evidence>
<evidence type="ECO:0000256" key="4">
    <source>
        <dbReference type="ARBA" id="ARBA00022691"/>
    </source>
</evidence>
<dbReference type="AlphaFoldDB" id="S3K4H7"/>
<dbReference type="InterPro" id="IPR013848">
    <property type="entry name" value="Methylthiotransferase_N"/>
</dbReference>
<dbReference type="InterPro" id="IPR038135">
    <property type="entry name" value="Methylthiotransferase_N_sf"/>
</dbReference>
<evidence type="ECO:0000313" key="11">
    <source>
        <dbReference type="Proteomes" id="UP000014541"/>
    </source>
</evidence>
<dbReference type="InterPro" id="IPR006467">
    <property type="entry name" value="MiaB-like_bact"/>
</dbReference>
<gene>
    <name evidence="10" type="ORF">HMPREF9194_00444</name>
</gene>
<evidence type="ECO:0000256" key="6">
    <source>
        <dbReference type="ARBA" id="ARBA00023004"/>
    </source>
</evidence>
<keyword evidence="6" id="KW-0408">Iron</keyword>
<organism evidence="10 11">
    <name type="scientific">Treponema maltophilum ATCC 51939</name>
    <dbReference type="NCBI Taxonomy" id="1125699"/>
    <lineage>
        <taxon>Bacteria</taxon>
        <taxon>Pseudomonadati</taxon>
        <taxon>Spirochaetota</taxon>
        <taxon>Spirochaetia</taxon>
        <taxon>Spirochaetales</taxon>
        <taxon>Treponemataceae</taxon>
        <taxon>Treponema</taxon>
    </lineage>
</organism>
<dbReference type="Pfam" id="PF00919">
    <property type="entry name" value="UPF0004"/>
    <property type="match status" value="1"/>
</dbReference>
<dbReference type="PATRIC" id="fig|1125699.3.peg.452"/>
<dbReference type="PROSITE" id="PS51918">
    <property type="entry name" value="RADICAL_SAM"/>
    <property type="match status" value="1"/>
</dbReference>
<proteinExistence type="predicted"/>
<dbReference type="eggNOG" id="COG0621">
    <property type="taxonomic scope" value="Bacteria"/>
</dbReference>
<keyword evidence="5" id="KW-0479">Metal-binding</keyword>
<sequence>MRDPAQKSVVRFETLGCKLNQIESEGAARAFADRGFDCRMAGVAASSPVDTDTVLCIVNTCTVTAKAEQKCRRMIRLLLEKYPASAILVTGCYAQLDGSLLLAMDDRIAVLGGKSKDALVKLPAFLTSFIDRRTDSQSPAGIQAENTAQNVSFPLALADGLRRLYAQSFEDARESDEAGKTQRLKPVFAKSAPAPVQTAGAAFALSTDTFLQHSRPSLKIQDGCDSRCSYCRICLARGSSVSLDPETVLSRVLQLEKMGHREVVLTGVNLGQYGFSGITGLLGFLLDNTKAISLRLSSLHPQIVDEKLCAVLAHERVRPHFHLSVQSGSDAVLSAMKRPYRSQSVYTAVENLRRIKKKPFIACDIIAGFPGETQADFNETLELCRTCEFSWIHAFPFSPRPGTEAFSMKNAVPASEVKNRIRELSNLALAQKKAYIESCVGKDFKAVVEKYRIGQLRAVTENFLHVQIQNGAREPAPASKYENLGGQEVFLRIDAVHESGLHGEECEAFASFI</sequence>
<evidence type="ECO:0000256" key="1">
    <source>
        <dbReference type="ARBA" id="ARBA00001966"/>
    </source>
</evidence>
<dbReference type="Pfam" id="PF04055">
    <property type="entry name" value="Radical_SAM"/>
    <property type="match status" value="1"/>
</dbReference>
<evidence type="ECO:0000259" key="8">
    <source>
        <dbReference type="PROSITE" id="PS51449"/>
    </source>
</evidence>
<dbReference type="PROSITE" id="PS51449">
    <property type="entry name" value="MTTASE_N"/>
    <property type="match status" value="1"/>
</dbReference>
<dbReference type="PANTHER" id="PTHR11918:SF45">
    <property type="entry name" value="THREONYLCARBAMOYLADENOSINE TRNA METHYLTHIOTRANSFERASE"/>
    <property type="match status" value="1"/>
</dbReference>
<accession>S3K4H7</accession>
<dbReference type="OrthoDB" id="9805215at2"/>
<comment type="cofactor">
    <cofactor evidence="1">
        <name>[4Fe-4S] cluster</name>
        <dbReference type="ChEBI" id="CHEBI:49883"/>
    </cofactor>
</comment>
<feature type="domain" description="Radical SAM core" evidence="9">
    <location>
        <begin position="210"/>
        <end position="434"/>
    </location>
</feature>
<dbReference type="InterPro" id="IPR058240">
    <property type="entry name" value="rSAM_sf"/>
</dbReference>
<dbReference type="SFLD" id="SFLDG01082">
    <property type="entry name" value="B12-binding_domain_containing"/>
    <property type="match status" value="1"/>
</dbReference>
<keyword evidence="4" id="KW-0949">S-adenosyl-L-methionine</keyword>
<dbReference type="STRING" id="1125699.HMPREF9194_00444"/>
<dbReference type="GO" id="GO:0046872">
    <property type="term" value="F:metal ion binding"/>
    <property type="evidence" value="ECO:0007669"/>
    <property type="project" value="UniProtKB-KW"/>
</dbReference>
<feature type="domain" description="MTTase N-terminal" evidence="8">
    <location>
        <begin position="8"/>
        <end position="131"/>
    </location>
</feature>
<dbReference type="PANTHER" id="PTHR11918">
    <property type="entry name" value="RADICAL SAM PROTEINS"/>
    <property type="match status" value="1"/>
</dbReference>
<dbReference type="SUPFAM" id="SSF102114">
    <property type="entry name" value="Radical SAM enzymes"/>
    <property type="match status" value="1"/>
</dbReference>
<comment type="caution">
    <text evidence="10">The sequence shown here is derived from an EMBL/GenBank/DDBJ whole genome shotgun (WGS) entry which is preliminary data.</text>
</comment>
<dbReference type="GO" id="GO:0051539">
    <property type="term" value="F:4 iron, 4 sulfur cluster binding"/>
    <property type="evidence" value="ECO:0007669"/>
    <property type="project" value="UniProtKB-KW"/>
</dbReference>
<dbReference type="HOGENOM" id="CLU_018697_1_0_12"/>
<dbReference type="EMBL" id="ATFF01000002">
    <property type="protein sequence ID" value="EPF32445.1"/>
    <property type="molecule type" value="Genomic_DNA"/>
</dbReference>
<protein>
    <submittedName>
        <fullName evidence="10">MiaB-like tRNA modifying enzyme</fullName>
    </submittedName>
</protein>
<dbReference type="SFLD" id="SFLDS00029">
    <property type="entry name" value="Radical_SAM"/>
    <property type="match status" value="1"/>
</dbReference>
<dbReference type="Proteomes" id="UP000014541">
    <property type="component" value="Unassembled WGS sequence"/>
</dbReference>
<dbReference type="NCBIfam" id="TIGR01579">
    <property type="entry name" value="MiaB-like-C"/>
    <property type="match status" value="1"/>
</dbReference>
<dbReference type="GO" id="GO:0035598">
    <property type="term" value="F:tRNA (N(6)-L-threonylcarbamoyladenosine(37)-C(2))-methylthiotransferase activity"/>
    <property type="evidence" value="ECO:0007669"/>
    <property type="project" value="TreeGrafter"/>
</dbReference>
<evidence type="ECO:0000256" key="2">
    <source>
        <dbReference type="ARBA" id="ARBA00022485"/>
    </source>
</evidence>
<reference evidence="10 11" key="1">
    <citation type="submission" date="2013-04" db="EMBL/GenBank/DDBJ databases">
        <title>The Genome Sequence of Treponema maltophilum ATCC 51939.</title>
        <authorList>
            <consortium name="The Broad Institute Genomics Platform"/>
            <person name="Earl A."/>
            <person name="Ward D."/>
            <person name="Feldgarden M."/>
            <person name="Gevers D."/>
            <person name="Leonetti C."/>
            <person name="Blanton J.M."/>
            <person name="Dewhirst F.E."/>
            <person name="Izard J."/>
            <person name="Walker B."/>
            <person name="Young S."/>
            <person name="Zeng Q."/>
            <person name="Gargeya S."/>
            <person name="Fitzgerald M."/>
            <person name="Haas B."/>
            <person name="Abouelleil A."/>
            <person name="Allen A.W."/>
            <person name="Alvarado L."/>
            <person name="Arachchi H.M."/>
            <person name="Berlin A.M."/>
            <person name="Chapman S.B."/>
            <person name="Gainer-Dewar J."/>
            <person name="Goldberg J."/>
            <person name="Griggs A."/>
            <person name="Gujja S."/>
            <person name="Hansen M."/>
            <person name="Howarth C."/>
            <person name="Imamovic A."/>
            <person name="Ireland A."/>
            <person name="Larimer J."/>
            <person name="McCowan C."/>
            <person name="Murphy C."/>
            <person name="Pearson M."/>
            <person name="Poon T.W."/>
            <person name="Priest M."/>
            <person name="Roberts A."/>
            <person name="Saif S."/>
            <person name="Shea T."/>
            <person name="Sisk P."/>
            <person name="Sykes S."/>
            <person name="Wortman J."/>
            <person name="Nusbaum C."/>
            <person name="Birren B."/>
        </authorList>
    </citation>
    <scope>NUCLEOTIDE SEQUENCE [LARGE SCALE GENOMIC DNA]</scope>
    <source>
        <strain evidence="10 11">ATCC 51939</strain>
    </source>
</reference>
<evidence type="ECO:0000313" key="10">
    <source>
        <dbReference type="EMBL" id="EPF32445.1"/>
    </source>
</evidence>
<dbReference type="InterPro" id="IPR023404">
    <property type="entry name" value="rSAM_horseshoe"/>
</dbReference>